<keyword evidence="4" id="KW-0997">Cell inner membrane</keyword>
<feature type="transmembrane region" description="Helical" evidence="8">
    <location>
        <begin position="400"/>
        <end position="419"/>
    </location>
</feature>
<name>A0A5N6L157_9ROSI</name>
<dbReference type="EMBL" id="VIBQ01000057">
    <property type="protein sequence ID" value="KAB8532546.1"/>
    <property type="molecule type" value="Genomic_DNA"/>
</dbReference>
<dbReference type="OrthoDB" id="10254418at2759"/>
<evidence type="ECO:0000256" key="4">
    <source>
        <dbReference type="ARBA" id="ARBA00022519"/>
    </source>
</evidence>
<dbReference type="Proteomes" id="UP000327013">
    <property type="component" value="Unassembled WGS sequence"/>
</dbReference>
<evidence type="ECO:0000256" key="5">
    <source>
        <dbReference type="ARBA" id="ARBA00022692"/>
    </source>
</evidence>
<comment type="caution">
    <text evidence="9">The sequence shown here is derived from an EMBL/GenBank/DDBJ whole genome shotgun (WGS) entry which is preliminary data.</text>
</comment>
<evidence type="ECO:0000313" key="9">
    <source>
        <dbReference type="EMBL" id="KAB8532546.1"/>
    </source>
</evidence>
<dbReference type="AlphaFoldDB" id="A0A5N6L157"/>
<accession>A0A5N6L157</accession>
<organism evidence="9 10">
    <name type="scientific">Carpinus fangiana</name>
    <dbReference type="NCBI Taxonomy" id="176857"/>
    <lineage>
        <taxon>Eukaryota</taxon>
        <taxon>Viridiplantae</taxon>
        <taxon>Streptophyta</taxon>
        <taxon>Embryophyta</taxon>
        <taxon>Tracheophyta</taxon>
        <taxon>Spermatophyta</taxon>
        <taxon>Magnoliopsida</taxon>
        <taxon>eudicotyledons</taxon>
        <taxon>Gunneridae</taxon>
        <taxon>Pentapetalae</taxon>
        <taxon>rosids</taxon>
        <taxon>fabids</taxon>
        <taxon>Fagales</taxon>
        <taxon>Betulaceae</taxon>
        <taxon>Carpinus</taxon>
    </lineage>
</organism>
<evidence type="ECO:0000256" key="8">
    <source>
        <dbReference type="SAM" id="Phobius"/>
    </source>
</evidence>
<feature type="transmembrane region" description="Helical" evidence="8">
    <location>
        <begin position="226"/>
        <end position="243"/>
    </location>
</feature>
<dbReference type="InterPro" id="IPR007272">
    <property type="entry name" value="Sulf_transp_TsuA/YedE"/>
</dbReference>
<feature type="transmembrane region" description="Helical" evidence="8">
    <location>
        <begin position="274"/>
        <end position="295"/>
    </location>
</feature>
<keyword evidence="10" id="KW-1185">Reference proteome</keyword>
<feature type="transmembrane region" description="Helical" evidence="8">
    <location>
        <begin position="449"/>
        <end position="468"/>
    </location>
</feature>
<evidence type="ECO:0000313" key="10">
    <source>
        <dbReference type="Proteomes" id="UP000327013"/>
    </source>
</evidence>
<dbReference type="Pfam" id="PF04143">
    <property type="entry name" value="Sulf_transp"/>
    <property type="match status" value="1"/>
</dbReference>
<feature type="transmembrane region" description="Helical" evidence="8">
    <location>
        <begin position="190"/>
        <end position="214"/>
    </location>
</feature>
<evidence type="ECO:0000256" key="2">
    <source>
        <dbReference type="ARBA" id="ARBA00022448"/>
    </source>
</evidence>
<proteinExistence type="predicted"/>
<feature type="transmembrane region" description="Helical" evidence="8">
    <location>
        <begin position="362"/>
        <end position="388"/>
    </location>
</feature>
<feature type="transmembrane region" description="Helical" evidence="8">
    <location>
        <begin position="152"/>
        <end position="169"/>
    </location>
</feature>
<keyword evidence="2" id="KW-0813">Transport</keyword>
<evidence type="ECO:0000256" key="3">
    <source>
        <dbReference type="ARBA" id="ARBA00022475"/>
    </source>
</evidence>
<keyword evidence="5 8" id="KW-0812">Transmembrane</keyword>
<dbReference type="GO" id="GO:0005886">
    <property type="term" value="C:plasma membrane"/>
    <property type="evidence" value="ECO:0007669"/>
    <property type="project" value="UniProtKB-SubCell"/>
</dbReference>
<dbReference type="PANTHER" id="PTHR30574:SF1">
    <property type="entry name" value="SULPHUR TRANSPORT DOMAIN-CONTAINING PROTEIN"/>
    <property type="match status" value="1"/>
</dbReference>
<keyword evidence="6 8" id="KW-1133">Transmembrane helix</keyword>
<keyword evidence="7 8" id="KW-0472">Membrane</keyword>
<gene>
    <name evidence="9" type="ORF">FH972_025491</name>
</gene>
<evidence type="ECO:0000256" key="7">
    <source>
        <dbReference type="ARBA" id="ARBA00023136"/>
    </source>
</evidence>
<comment type="subcellular location">
    <subcellularLocation>
        <location evidence="1">Cell inner membrane</location>
        <topology evidence="1">Multi-pass membrane protein</topology>
    </subcellularLocation>
</comment>
<reference evidence="9 10" key="1">
    <citation type="submission" date="2019-06" db="EMBL/GenBank/DDBJ databases">
        <title>A chromosomal-level reference genome of Carpinus fangiana (Coryloideae, Betulaceae).</title>
        <authorList>
            <person name="Yang X."/>
            <person name="Wang Z."/>
            <person name="Zhang L."/>
            <person name="Hao G."/>
            <person name="Liu J."/>
            <person name="Yang Y."/>
        </authorList>
    </citation>
    <scope>NUCLEOTIDE SEQUENCE [LARGE SCALE GENOMIC DNA]</scope>
    <source>
        <strain evidence="9">Cfa_2016G</strain>
        <tissue evidence="9">Leaf</tissue>
    </source>
</reference>
<protein>
    <submittedName>
        <fullName evidence="9">Uncharacterized protein</fullName>
    </submittedName>
</protein>
<sequence>MWRDCRMFSLGDRRQQTSMLYCTIKYNICNHSHTIQWLLLLSPVVPVENRCFPLRTLLEERAEAKGEKGPRPGIGKHRSFVGACLLSTKLFSVAEDDFGVFKIQISCEFAYMASYLAEFGAGAAFGIALLLSGVFSPAVIASQMRLQSFHMLETYLVSGVISALLVAAADQTGRMPVNVRNPKMLGHFAFDANMIGGLLQGVGMALCAACPGTVMVQVGLGLKNGMSALFGCIVGGIAHNWFASKLRARVAPSSGVKSSAGQSISQISCTVQEALGASTGVVVLGFAALNAQLIFLLDMLMPQNEHVWKTSLAGGIWIGMAQAWTMLITRRLIGVSSSFEDVGNALVSRIIKTSQGVHRKPFWTASSVFAGGILMATVLFSASGFITLPDDAEVRIRSVSGLRALFGGAIMVFGARLAGGCTSGHGISGIASFSLSSFVTVAAMYTGGIITAAFIVPSLGILLGRSLIKQESFSIRKFPDFMTRSMKCDRFEGTCNVDVFGQQDSVNDG</sequence>
<keyword evidence="3" id="KW-1003">Cell membrane</keyword>
<feature type="transmembrane region" description="Helical" evidence="8">
    <location>
        <begin position="119"/>
        <end position="140"/>
    </location>
</feature>
<evidence type="ECO:0000256" key="1">
    <source>
        <dbReference type="ARBA" id="ARBA00004429"/>
    </source>
</evidence>
<dbReference type="PANTHER" id="PTHR30574">
    <property type="entry name" value="INNER MEMBRANE PROTEIN YEDE"/>
    <property type="match status" value="1"/>
</dbReference>
<evidence type="ECO:0000256" key="6">
    <source>
        <dbReference type="ARBA" id="ARBA00022989"/>
    </source>
</evidence>